<accession>A0A1B6ESP0</accession>
<dbReference type="EMBL" id="GECZ01028793">
    <property type="protein sequence ID" value="JAS40976.1"/>
    <property type="molecule type" value="Transcribed_RNA"/>
</dbReference>
<dbReference type="Gene3D" id="3.60.10.10">
    <property type="entry name" value="Endonuclease/exonuclease/phosphatase"/>
    <property type="match status" value="1"/>
</dbReference>
<feature type="domain" description="Endonuclease/exonuclease/phosphatase" evidence="1">
    <location>
        <begin position="1"/>
        <end position="77"/>
    </location>
</feature>
<dbReference type="AlphaFoldDB" id="A0A1B6ESP0"/>
<organism evidence="2">
    <name type="scientific">Cuerna arida</name>
    <dbReference type="NCBI Taxonomy" id="1464854"/>
    <lineage>
        <taxon>Eukaryota</taxon>
        <taxon>Metazoa</taxon>
        <taxon>Ecdysozoa</taxon>
        <taxon>Arthropoda</taxon>
        <taxon>Hexapoda</taxon>
        <taxon>Insecta</taxon>
        <taxon>Pterygota</taxon>
        <taxon>Neoptera</taxon>
        <taxon>Paraneoptera</taxon>
        <taxon>Hemiptera</taxon>
        <taxon>Auchenorrhyncha</taxon>
        <taxon>Membracoidea</taxon>
        <taxon>Cicadellidae</taxon>
        <taxon>Cicadellinae</taxon>
        <taxon>Proconiini</taxon>
        <taxon>Cuerna</taxon>
    </lineage>
</organism>
<dbReference type="Pfam" id="PF14529">
    <property type="entry name" value="Exo_endo_phos_2"/>
    <property type="match status" value="1"/>
</dbReference>
<dbReference type="InterPro" id="IPR005135">
    <property type="entry name" value="Endo/exonuclease/phosphatase"/>
</dbReference>
<dbReference type="GO" id="GO:0003824">
    <property type="term" value="F:catalytic activity"/>
    <property type="evidence" value="ECO:0007669"/>
    <property type="project" value="InterPro"/>
</dbReference>
<dbReference type="SUPFAM" id="SSF56219">
    <property type="entry name" value="DNase I-like"/>
    <property type="match status" value="1"/>
</dbReference>
<name>A0A1B6ESP0_9HEMI</name>
<dbReference type="InterPro" id="IPR036691">
    <property type="entry name" value="Endo/exonu/phosph_ase_sf"/>
</dbReference>
<dbReference type="EMBL" id="GECZ01017766">
    <property type="protein sequence ID" value="JAS52003.1"/>
    <property type="molecule type" value="Transcribed_RNA"/>
</dbReference>
<evidence type="ECO:0000259" key="1">
    <source>
        <dbReference type="Pfam" id="PF14529"/>
    </source>
</evidence>
<evidence type="ECO:0000313" key="2">
    <source>
        <dbReference type="EMBL" id="JAS40976.1"/>
    </source>
</evidence>
<reference evidence="2" key="1">
    <citation type="submission" date="2015-11" db="EMBL/GenBank/DDBJ databases">
        <title>De novo transcriptome assembly of four potential Pierce s Disease insect vectors from Arizona vineyards.</title>
        <authorList>
            <person name="Tassone E.E."/>
        </authorList>
    </citation>
    <scope>NUCLEOTIDE SEQUENCE</scope>
</reference>
<sequence>AHNIAWASTNTNARGEELLDFILENNLEVLNVGDVPTFVTRVRSEVIDLTLGNSYISGKVSGWRVSTEPSLSDHRIIEFSIKDNTLASKKKSPKNQLGNV</sequence>
<protein>
    <recommendedName>
        <fullName evidence="1">Endonuclease/exonuclease/phosphatase domain-containing protein</fullName>
    </recommendedName>
</protein>
<proteinExistence type="predicted"/>
<evidence type="ECO:0000313" key="3">
    <source>
        <dbReference type="EMBL" id="JAS52003.1"/>
    </source>
</evidence>
<gene>
    <name evidence="2" type="ORF">g.8492</name>
    <name evidence="3" type="ORF">g.8493</name>
</gene>
<feature type="non-terminal residue" evidence="2">
    <location>
        <position position="1"/>
    </location>
</feature>